<protein>
    <submittedName>
        <fullName evidence="2">CBS domain protein</fullName>
    </submittedName>
</protein>
<sequence length="80" mass="8528">MDQVQGLVEVGLGDVPEVRGRARVVVTGHRGTLTRRPGSFTLFFGGAGPRPQSRAAWAHAPGPYSPQATEPIRPNVRPVS</sequence>
<evidence type="ECO:0000313" key="2">
    <source>
        <dbReference type="EMBL" id="GAO11263.1"/>
    </source>
</evidence>
<feature type="region of interest" description="Disordered" evidence="1">
    <location>
        <begin position="46"/>
        <end position="80"/>
    </location>
</feature>
<reference evidence="3" key="1">
    <citation type="submission" date="2014-09" db="EMBL/GenBank/DDBJ databases">
        <title>Whole genome shotgun sequence of Streptomyces sp. NBRC 110027.</title>
        <authorList>
            <person name="Komaki H."/>
            <person name="Ichikawa N."/>
            <person name="Katano-Makiyama Y."/>
            <person name="Hosoyama A."/>
            <person name="Hashimoto M."/>
            <person name="Uohara A."/>
            <person name="Kitahashi Y."/>
            <person name="Ohji S."/>
            <person name="Kimura A."/>
            <person name="Yamazoe A."/>
            <person name="Igarashi Y."/>
            <person name="Fujita N."/>
        </authorList>
    </citation>
    <scope>NUCLEOTIDE SEQUENCE [LARGE SCALE GENOMIC DNA]</scope>
    <source>
        <strain evidence="3">NBRC 110027</strain>
    </source>
</reference>
<organism evidence="2 3">
    <name type="scientific">Streptomyces lydicamycinicus</name>
    <dbReference type="NCBI Taxonomy" id="1546107"/>
    <lineage>
        <taxon>Bacteria</taxon>
        <taxon>Bacillati</taxon>
        <taxon>Actinomycetota</taxon>
        <taxon>Actinomycetes</taxon>
        <taxon>Kitasatosporales</taxon>
        <taxon>Streptomycetaceae</taxon>
        <taxon>Streptomyces</taxon>
    </lineage>
</organism>
<evidence type="ECO:0000256" key="1">
    <source>
        <dbReference type="SAM" id="MobiDB-lite"/>
    </source>
</evidence>
<evidence type="ECO:0000313" key="3">
    <source>
        <dbReference type="Proteomes" id="UP000048965"/>
    </source>
</evidence>
<comment type="caution">
    <text evidence="2">The sequence shown here is derived from an EMBL/GenBank/DDBJ whole genome shotgun (WGS) entry which is preliminary data.</text>
</comment>
<dbReference type="Proteomes" id="UP000048965">
    <property type="component" value="Unassembled WGS sequence"/>
</dbReference>
<reference evidence="2 3" key="2">
    <citation type="journal article" date="2015" name="Stand. Genomic Sci.">
        <title>Draft genome sequence of marine-derived Streptomyces sp. TP-A0598, a producer of anti-MRSA antibiotic lydicamycins.</title>
        <authorList>
            <person name="Komaki H."/>
            <person name="Ichikawa N."/>
            <person name="Hosoyama A."/>
            <person name="Fujita N."/>
            <person name="Igarashi Y."/>
        </authorList>
    </citation>
    <scope>NUCLEOTIDE SEQUENCE [LARGE SCALE GENOMIC DNA]</scope>
    <source>
        <strain evidence="2 3">NBRC 110027</strain>
    </source>
</reference>
<accession>A0A0P4RDS2</accession>
<keyword evidence="3" id="KW-1185">Reference proteome</keyword>
<name>A0A0P4RDS2_9ACTN</name>
<dbReference type="AlphaFoldDB" id="A0A0P4RDS2"/>
<dbReference type="EMBL" id="BBNO01000008">
    <property type="protein sequence ID" value="GAO11263.1"/>
    <property type="molecule type" value="Genomic_DNA"/>
</dbReference>
<gene>
    <name evidence="2" type="ORF">TPA0598_08_01740</name>
</gene>
<proteinExistence type="predicted"/>